<organism evidence="2 3">
    <name type="scientific">Bacillus solimangrovi</name>
    <dbReference type="NCBI Taxonomy" id="1305675"/>
    <lineage>
        <taxon>Bacteria</taxon>
        <taxon>Bacillati</taxon>
        <taxon>Bacillota</taxon>
        <taxon>Bacilli</taxon>
        <taxon>Bacillales</taxon>
        <taxon>Bacillaceae</taxon>
        <taxon>Bacillus</taxon>
    </lineage>
</organism>
<evidence type="ECO:0000313" key="3">
    <source>
        <dbReference type="Proteomes" id="UP000095209"/>
    </source>
</evidence>
<dbReference type="GO" id="GO:0016747">
    <property type="term" value="F:acyltransferase activity, transferring groups other than amino-acyl groups"/>
    <property type="evidence" value="ECO:0007669"/>
    <property type="project" value="InterPro"/>
</dbReference>
<sequence length="194" mass="23426">MNIQLKGKKVTLRDFTKDDIQRMWYWEYEANDREHIQWNGPYFPREQMSMEEYTKNYIYLLEEVNNNQTRSKLVIEKDGEFIGSVGWYWVSEATKWCENGLVIYDSRYWSGGFGFDAYVMWTDYLFTEMDIARIGISTWSGNERMIRLAKKCGMIEEARIRKARIVNDTYFDSIKMGILREEWELIRKQLLDYA</sequence>
<dbReference type="EMBL" id="MJEH01000006">
    <property type="protein sequence ID" value="OEH94041.1"/>
    <property type="molecule type" value="Genomic_DNA"/>
</dbReference>
<name>A0A1E5LJ00_9BACI</name>
<proteinExistence type="predicted"/>
<dbReference type="STRING" id="1305675.BFG57_10370"/>
<dbReference type="AlphaFoldDB" id="A0A1E5LJ00"/>
<protein>
    <submittedName>
        <fullName evidence="2">GNAT family N-acetyltransferase</fullName>
    </submittedName>
</protein>
<gene>
    <name evidence="2" type="ORF">BFG57_10370</name>
</gene>
<feature type="domain" description="N-acetyltransferase" evidence="1">
    <location>
        <begin position="10"/>
        <end position="181"/>
    </location>
</feature>
<dbReference type="Gene3D" id="3.40.630.30">
    <property type="match status" value="1"/>
</dbReference>
<reference evidence="2 3" key="1">
    <citation type="submission" date="2016-08" db="EMBL/GenBank/DDBJ databases">
        <title>Genome of Bacillus solimangrovi GH2-4.</title>
        <authorList>
            <person name="Lim S."/>
            <person name="Kim B.-C."/>
        </authorList>
    </citation>
    <scope>NUCLEOTIDE SEQUENCE [LARGE SCALE GENOMIC DNA]</scope>
    <source>
        <strain evidence="2 3">GH2-4</strain>
    </source>
</reference>
<dbReference type="SUPFAM" id="SSF55729">
    <property type="entry name" value="Acyl-CoA N-acyltransferases (Nat)"/>
    <property type="match status" value="1"/>
</dbReference>
<dbReference type="InterPro" id="IPR000182">
    <property type="entry name" value="GNAT_dom"/>
</dbReference>
<comment type="caution">
    <text evidence="2">The sequence shown here is derived from an EMBL/GenBank/DDBJ whole genome shotgun (WGS) entry which is preliminary data.</text>
</comment>
<evidence type="ECO:0000313" key="2">
    <source>
        <dbReference type="EMBL" id="OEH94041.1"/>
    </source>
</evidence>
<dbReference type="Proteomes" id="UP000095209">
    <property type="component" value="Unassembled WGS sequence"/>
</dbReference>
<dbReference type="RefSeq" id="WP_069716009.1">
    <property type="nucleotide sequence ID" value="NZ_MJEH01000006.1"/>
</dbReference>
<keyword evidence="3" id="KW-1185">Reference proteome</keyword>
<dbReference type="InterPro" id="IPR016181">
    <property type="entry name" value="Acyl_CoA_acyltransferase"/>
</dbReference>
<dbReference type="PANTHER" id="PTHR43415">
    <property type="entry name" value="SPERMIDINE N(1)-ACETYLTRANSFERASE"/>
    <property type="match status" value="1"/>
</dbReference>
<evidence type="ECO:0000259" key="1">
    <source>
        <dbReference type="PROSITE" id="PS51186"/>
    </source>
</evidence>
<dbReference type="PANTHER" id="PTHR43415:SF4">
    <property type="entry name" value="N-ACETYLTRANSFERASE DOMAIN-CONTAINING PROTEIN"/>
    <property type="match status" value="1"/>
</dbReference>
<dbReference type="OrthoDB" id="9795206at2"/>
<dbReference type="PROSITE" id="PS51186">
    <property type="entry name" value="GNAT"/>
    <property type="match status" value="1"/>
</dbReference>
<dbReference type="Pfam" id="PF13302">
    <property type="entry name" value="Acetyltransf_3"/>
    <property type="match status" value="1"/>
</dbReference>
<accession>A0A1E5LJ00</accession>
<keyword evidence="2" id="KW-0808">Transferase</keyword>